<comment type="similarity">
    <text evidence="1">Belongs to the AHA1 family.</text>
</comment>
<dbReference type="InterPro" id="IPR023393">
    <property type="entry name" value="START-like_dom_sf"/>
</dbReference>
<dbReference type="SUPFAM" id="SSF55961">
    <property type="entry name" value="Bet v1-like"/>
    <property type="match status" value="1"/>
</dbReference>
<keyword evidence="4" id="KW-1185">Reference proteome</keyword>
<accession>A0A239MGF2</accession>
<dbReference type="Pfam" id="PF08327">
    <property type="entry name" value="AHSA1"/>
    <property type="match status" value="1"/>
</dbReference>
<gene>
    <name evidence="3" type="ORF">SAMN05216276_104067</name>
</gene>
<dbReference type="InterPro" id="IPR013538">
    <property type="entry name" value="ASHA1/2-like_C"/>
</dbReference>
<evidence type="ECO:0000313" key="4">
    <source>
        <dbReference type="Proteomes" id="UP000198282"/>
    </source>
</evidence>
<sequence>MTDATASKELIITRTFDAPRELVYRAFTDPDQIVQWFGPVGFSVPRDTVEIDARVGGHQRLTMVSDDDPNMTSPVDATFTEVIENELLVGTEEWEGIPGQQEGGSMYMRIEFHDEGGKTRLVLRQGLYTEEVADMAREGWESSFTKLDTLLVD</sequence>
<feature type="domain" description="Activator of Hsp90 ATPase homologue 1/2-like C-terminal" evidence="2">
    <location>
        <begin position="17"/>
        <end position="151"/>
    </location>
</feature>
<evidence type="ECO:0000259" key="2">
    <source>
        <dbReference type="Pfam" id="PF08327"/>
    </source>
</evidence>
<dbReference type="AlphaFoldDB" id="A0A239MGF2"/>
<evidence type="ECO:0000313" key="3">
    <source>
        <dbReference type="EMBL" id="SNT41263.1"/>
    </source>
</evidence>
<evidence type="ECO:0000256" key="1">
    <source>
        <dbReference type="ARBA" id="ARBA00006817"/>
    </source>
</evidence>
<dbReference type="Gene3D" id="3.30.530.20">
    <property type="match status" value="1"/>
</dbReference>
<dbReference type="RefSeq" id="WP_089210944.1">
    <property type="nucleotide sequence ID" value="NZ_FZOD01000040.1"/>
</dbReference>
<dbReference type="EMBL" id="FZOD01000040">
    <property type="protein sequence ID" value="SNT41263.1"/>
    <property type="molecule type" value="Genomic_DNA"/>
</dbReference>
<protein>
    <submittedName>
        <fullName evidence="3">Uncharacterized conserved protein YndB, AHSA1/START domain</fullName>
    </submittedName>
</protein>
<dbReference type="OrthoDB" id="5185819at2"/>
<dbReference type="Proteomes" id="UP000198282">
    <property type="component" value="Unassembled WGS sequence"/>
</dbReference>
<organism evidence="3 4">
    <name type="scientific">Streptosporangium subroseum</name>
    <dbReference type="NCBI Taxonomy" id="106412"/>
    <lineage>
        <taxon>Bacteria</taxon>
        <taxon>Bacillati</taxon>
        <taxon>Actinomycetota</taxon>
        <taxon>Actinomycetes</taxon>
        <taxon>Streptosporangiales</taxon>
        <taxon>Streptosporangiaceae</taxon>
        <taxon>Streptosporangium</taxon>
    </lineage>
</organism>
<name>A0A239MGF2_9ACTN</name>
<proteinExistence type="inferred from homology"/>
<reference evidence="3 4" key="1">
    <citation type="submission" date="2017-06" db="EMBL/GenBank/DDBJ databases">
        <authorList>
            <person name="Kim H.J."/>
            <person name="Triplett B.A."/>
        </authorList>
    </citation>
    <scope>NUCLEOTIDE SEQUENCE [LARGE SCALE GENOMIC DNA]</scope>
    <source>
        <strain evidence="3 4">CGMCC 4.2132</strain>
    </source>
</reference>